<protein>
    <recommendedName>
        <fullName evidence="3">Sas10 C-terminal domain-containing protein</fullName>
    </recommendedName>
</protein>
<feature type="compositionally biased region" description="Low complexity" evidence="2">
    <location>
        <begin position="111"/>
        <end position="134"/>
    </location>
</feature>
<feature type="compositionally biased region" description="Low complexity" evidence="2">
    <location>
        <begin position="262"/>
        <end position="277"/>
    </location>
</feature>
<evidence type="ECO:0000313" key="4">
    <source>
        <dbReference type="EMBL" id="KAF5836525.1"/>
    </source>
</evidence>
<keyword evidence="5" id="KW-1185">Reference proteome</keyword>
<dbReference type="InterPro" id="IPR007146">
    <property type="entry name" value="Sas10/Utp3/C1D"/>
</dbReference>
<feature type="region of interest" description="Disordered" evidence="2">
    <location>
        <begin position="661"/>
        <end position="719"/>
    </location>
</feature>
<evidence type="ECO:0000313" key="5">
    <source>
        <dbReference type="Proteomes" id="UP000815325"/>
    </source>
</evidence>
<name>A0ABQ7GPJ5_DUNSA</name>
<reference evidence="4" key="1">
    <citation type="submission" date="2017-08" db="EMBL/GenBank/DDBJ databases">
        <authorList>
            <person name="Polle J.E."/>
            <person name="Barry K."/>
            <person name="Cushman J."/>
            <person name="Schmutz J."/>
            <person name="Tran D."/>
            <person name="Hathwaick L.T."/>
            <person name="Yim W.C."/>
            <person name="Jenkins J."/>
            <person name="Mckie-Krisberg Z.M."/>
            <person name="Prochnik S."/>
            <person name="Lindquist E."/>
            <person name="Dockter R.B."/>
            <person name="Adam C."/>
            <person name="Molina H."/>
            <person name="Bunkerborg J."/>
            <person name="Jin E."/>
            <person name="Buchheim M."/>
            <person name="Magnuson J."/>
        </authorList>
    </citation>
    <scope>NUCLEOTIDE SEQUENCE</scope>
    <source>
        <strain evidence="4">CCAP 19/18</strain>
    </source>
</reference>
<evidence type="ECO:0000256" key="1">
    <source>
        <dbReference type="ARBA" id="ARBA00022553"/>
    </source>
</evidence>
<keyword evidence="1" id="KW-0597">Phosphoprotein</keyword>
<sequence length="759" mass="82867">MARGPKKQRESRQDVGSKKRFAKAAVEVQNADELSDGSDDEDVFQQKKDKVSLNVDEDNEDDKLEDEEGILNLDGSEEDESEEDDEGDDDEEDLDEEEWMERAIAKGGRTGALAAQAKALGQKLKLQQGEADSSGGEEEDEEEDAQHGKKKGTGVDAQEQEDRDWGANKRAYYADGDSEEPSDEEAAALEEAEVRRLQQQRAKRTTAADYGVEEDEEDEEGSSEGEDEDEEERKEGKKAEDTLEQAAKQAAAGDTSKKSSAKKAQPEQQQGQQAAGENGLQIRHKLGPLLDEVKSGRLATKEGLSYLEVKHLMMLHYCAHIVFYILLKAEGRPVRDHPVMQRLVEIRTCLEKIRPIDKQMAYQVDKLVRATQAAQQAEQGANGAVLQGEMDGVLAGPKHARSSGAGVEDEDDMLAFRPNPSQLLRKTGAPAAQQADAGRAGAEDKDEDEGGLGAGKVGVYRPPKLTPVSMDGDGKRSGGLSRDERRRLAEAGRKAARSEVVRALAAEVAGAPEEERHALPGLDSSNAIKMRQRLEMRAAEEEDMMTRVPLSREQVKALKSQRRAGMSTSGFADDFADDVADLVDAAGVTEASHPADACCCTFLLDDEIWSECAKRCPGAPHTDDDEDMYDLGGGSKRKSNQQPAEEDDFYKAAKEGAMSRKKARAEKYGAPATVPPLPDEEVPVGQPRKITEEIQKNRGLTPHRRKDLKNPRKKHRIKYSDAVIRRKGAVQEATPGAAGSYGGEATGIKARVTKGRKLG</sequence>
<dbReference type="Pfam" id="PF04000">
    <property type="entry name" value="Sas10_Utp3"/>
    <property type="match status" value="1"/>
</dbReference>
<evidence type="ECO:0000259" key="3">
    <source>
        <dbReference type="Pfam" id="PF09368"/>
    </source>
</evidence>
<feature type="region of interest" description="Disordered" evidence="2">
    <location>
        <begin position="617"/>
        <end position="646"/>
    </location>
</feature>
<feature type="compositionally biased region" description="Acidic residues" evidence="2">
    <location>
        <begin position="135"/>
        <end position="144"/>
    </location>
</feature>
<feature type="compositionally biased region" description="Acidic residues" evidence="2">
    <location>
        <begin position="211"/>
        <end position="232"/>
    </location>
</feature>
<feature type="compositionally biased region" description="Acidic residues" evidence="2">
    <location>
        <begin position="176"/>
        <end position="191"/>
    </location>
</feature>
<feature type="domain" description="Sas10 C-terminal" evidence="3">
    <location>
        <begin position="686"/>
        <end position="758"/>
    </location>
</feature>
<organism evidence="4 5">
    <name type="scientific">Dunaliella salina</name>
    <name type="common">Green alga</name>
    <name type="synonym">Protococcus salinus</name>
    <dbReference type="NCBI Taxonomy" id="3046"/>
    <lineage>
        <taxon>Eukaryota</taxon>
        <taxon>Viridiplantae</taxon>
        <taxon>Chlorophyta</taxon>
        <taxon>core chlorophytes</taxon>
        <taxon>Chlorophyceae</taxon>
        <taxon>CS clade</taxon>
        <taxon>Chlamydomonadales</taxon>
        <taxon>Dunaliellaceae</taxon>
        <taxon>Dunaliella</taxon>
    </lineage>
</organism>
<gene>
    <name evidence="4" type="ORF">DUNSADRAFT_5813</name>
</gene>
<evidence type="ECO:0000256" key="2">
    <source>
        <dbReference type="SAM" id="MobiDB-lite"/>
    </source>
</evidence>
<dbReference type="InterPro" id="IPR018972">
    <property type="entry name" value="Sas10_C_dom"/>
</dbReference>
<dbReference type="Proteomes" id="UP000815325">
    <property type="component" value="Unassembled WGS sequence"/>
</dbReference>
<dbReference type="EMBL" id="MU069656">
    <property type="protein sequence ID" value="KAF5836525.1"/>
    <property type="molecule type" value="Genomic_DNA"/>
</dbReference>
<feature type="region of interest" description="Disordered" evidence="2">
    <location>
        <begin position="1"/>
        <end position="280"/>
    </location>
</feature>
<comment type="caution">
    <text evidence="4">The sequence shown here is derived from an EMBL/GenBank/DDBJ whole genome shotgun (WGS) entry which is preliminary data.</text>
</comment>
<accession>A0ABQ7GPJ5</accession>
<dbReference type="Pfam" id="PF09368">
    <property type="entry name" value="Sas10"/>
    <property type="match status" value="1"/>
</dbReference>
<feature type="compositionally biased region" description="Acidic residues" evidence="2">
    <location>
        <begin position="55"/>
        <end position="99"/>
    </location>
</feature>
<feature type="region of interest" description="Disordered" evidence="2">
    <location>
        <begin position="426"/>
        <end position="494"/>
    </location>
</feature>
<feature type="compositionally biased region" description="Acidic residues" evidence="2">
    <location>
        <begin position="33"/>
        <end position="43"/>
    </location>
</feature>
<dbReference type="PANTHER" id="PTHR13237">
    <property type="entry name" value="SOMETHING ABOUT SILENCING PROTEIN 10-RELATED"/>
    <property type="match status" value="1"/>
</dbReference>
<feature type="compositionally biased region" description="Low complexity" evidence="2">
    <location>
        <begin position="428"/>
        <end position="440"/>
    </location>
</feature>
<proteinExistence type="predicted"/>
<feature type="compositionally biased region" description="Basic and acidic residues" evidence="2">
    <location>
        <begin position="7"/>
        <end position="17"/>
    </location>
</feature>
<dbReference type="PANTHER" id="PTHR13237:SF9">
    <property type="entry name" value="NEUROGUIDIN"/>
    <property type="match status" value="1"/>
</dbReference>
<feature type="compositionally biased region" description="Basic residues" evidence="2">
    <location>
        <begin position="701"/>
        <end position="717"/>
    </location>
</feature>
<feature type="compositionally biased region" description="Basic and acidic residues" evidence="2">
    <location>
        <begin position="472"/>
        <end position="494"/>
    </location>
</feature>